<comment type="pathway">
    <text evidence="2">Porphyrin-containing compound metabolism.</text>
</comment>
<dbReference type="InterPro" id="IPR050684">
    <property type="entry name" value="HTH-Siroheme_Decarb"/>
</dbReference>
<evidence type="ECO:0000256" key="2">
    <source>
        <dbReference type="ARBA" id="ARBA00023444"/>
    </source>
</evidence>
<comment type="caution">
    <text evidence="8">The sequence shown here is derived from an EMBL/GenBank/DDBJ whole genome shotgun (WGS) entry which is preliminary data.</text>
</comment>
<dbReference type="Pfam" id="PF22451">
    <property type="entry name" value="NirdL-like_HTH"/>
    <property type="match status" value="1"/>
</dbReference>
<evidence type="ECO:0000256" key="5">
    <source>
        <dbReference type="ARBA" id="ARBA00048470"/>
    </source>
</evidence>
<gene>
    <name evidence="8" type="ORF">BMG00_08435</name>
</gene>
<evidence type="ECO:0000256" key="1">
    <source>
        <dbReference type="ARBA" id="ARBA00023239"/>
    </source>
</evidence>
<dbReference type="Proteomes" id="UP000242224">
    <property type="component" value="Unassembled WGS sequence"/>
</dbReference>
<dbReference type="InterPro" id="IPR036388">
    <property type="entry name" value="WH-like_DNA-bd_sf"/>
</dbReference>
<reference evidence="8 9" key="1">
    <citation type="submission" date="2016-11" db="EMBL/GenBank/DDBJ databases">
        <title>A multilocus sequence analysis scheme for characterization of bacteria in the genus Thioclava.</title>
        <authorList>
            <person name="Liu Y."/>
            <person name="Shao Z."/>
        </authorList>
    </citation>
    <scope>NUCLEOTIDE SEQUENCE [LARGE SCALE GENOMIC DNA]</scope>
    <source>
        <strain evidence="8 9">11.10-0-13</strain>
    </source>
</reference>
<comment type="catalytic activity">
    <reaction evidence="5">
        <text>siroheme + 2 H(+) = 12,18-didecarboxysiroheme + 2 CO2</text>
        <dbReference type="Rhea" id="RHEA:19093"/>
        <dbReference type="ChEBI" id="CHEBI:15378"/>
        <dbReference type="ChEBI" id="CHEBI:16526"/>
        <dbReference type="ChEBI" id="CHEBI:60052"/>
        <dbReference type="ChEBI" id="CHEBI:140497"/>
        <dbReference type="EC" id="4.1.1.111"/>
    </reaction>
</comment>
<evidence type="ECO:0000259" key="6">
    <source>
        <dbReference type="Pfam" id="PF17805"/>
    </source>
</evidence>
<accession>A0ABX3MUT5</accession>
<evidence type="ECO:0000256" key="3">
    <source>
        <dbReference type="ARBA" id="ARBA00023457"/>
    </source>
</evidence>
<feature type="domain" description="Siroheme decarboxylase NirL-like HTH" evidence="7">
    <location>
        <begin position="15"/>
        <end position="60"/>
    </location>
</feature>
<comment type="similarity">
    <text evidence="3">Belongs to the Ahb/Nir family.</text>
</comment>
<dbReference type="EC" id="4.1.1.111" evidence="4"/>
<dbReference type="PANTHER" id="PTHR43413:SF1">
    <property type="entry name" value="SIROHEME DECARBOXYLASE NIRL SUBUNIT"/>
    <property type="match status" value="1"/>
</dbReference>
<dbReference type="Gene3D" id="1.10.10.10">
    <property type="entry name" value="Winged helix-like DNA-binding domain superfamily/Winged helix DNA-binding domain"/>
    <property type="match status" value="1"/>
</dbReference>
<proteinExistence type="inferred from homology"/>
<name>A0ABX3MUT5_9RHOB</name>
<dbReference type="PANTHER" id="PTHR43413">
    <property type="entry name" value="TRANSCRIPTIONAL REGULATOR, ASNC FAMILY"/>
    <property type="match status" value="1"/>
</dbReference>
<evidence type="ECO:0000259" key="7">
    <source>
        <dbReference type="Pfam" id="PF22451"/>
    </source>
</evidence>
<sequence length="157" mass="17450">MRRQPLPDDALDAIDRAILNTLQDGFPIASRPFDEAGAGLGVTGAELIDRLANLREIGAITRFGPFFDVAPMGGEFCLCAMEVPESDFERVMTLVNAHPEVAHNYERTHRLNMWFVLAAVAPEGIETTADEIERETGLKVLRFPKLEEFFVGFRVTA</sequence>
<feature type="domain" description="Siroheme decarboxylase AsnC-like ligand binding" evidence="6">
    <location>
        <begin position="77"/>
        <end position="149"/>
    </location>
</feature>
<organism evidence="8 9">
    <name type="scientific">Thioclava marina</name>
    <dbReference type="NCBI Taxonomy" id="1915077"/>
    <lineage>
        <taxon>Bacteria</taxon>
        <taxon>Pseudomonadati</taxon>
        <taxon>Pseudomonadota</taxon>
        <taxon>Alphaproteobacteria</taxon>
        <taxon>Rhodobacterales</taxon>
        <taxon>Paracoccaceae</taxon>
        <taxon>Thioclava</taxon>
    </lineage>
</organism>
<dbReference type="EMBL" id="MPZS01000001">
    <property type="protein sequence ID" value="OOY13773.1"/>
    <property type="molecule type" value="Genomic_DNA"/>
</dbReference>
<dbReference type="InterPro" id="IPR053953">
    <property type="entry name" value="NirdL-like_HTH"/>
</dbReference>
<dbReference type="Pfam" id="PF17805">
    <property type="entry name" value="AsnC_trans_reg2"/>
    <property type="match status" value="1"/>
</dbReference>
<evidence type="ECO:0000313" key="9">
    <source>
        <dbReference type="Proteomes" id="UP000242224"/>
    </source>
</evidence>
<dbReference type="RefSeq" id="WP_078573958.1">
    <property type="nucleotide sequence ID" value="NZ_JACIZB010000053.1"/>
</dbReference>
<keyword evidence="9" id="KW-1185">Reference proteome</keyword>
<dbReference type="Gene3D" id="3.30.70.3460">
    <property type="match status" value="1"/>
</dbReference>
<keyword evidence="1" id="KW-0456">Lyase</keyword>
<protein>
    <recommendedName>
        <fullName evidence="4">siroheme decarboxylase</fullName>
        <ecNumber evidence="4">4.1.1.111</ecNumber>
    </recommendedName>
</protein>
<evidence type="ECO:0000313" key="8">
    <source>
        <dbReference type="EMBL" id="OOY13773.1"/>
    </source>
</evidence>
<evidence type="ECO:0000256" key="4">
    <source>
        <dbReference type="ARBA" id="ARBA00023471"/>
    </source>
</evidence>
<dbReference type="InterPro" id="IPR040523">
    <property type="entry name" value="AsnC_trans_reg2"/>
</dbReference>